<dbReference type="Proteomes" id="UP000648722">
    <property type="component" value="Unassembled WGS sequence"/>
</dbReference>
<evidence type="ECO:0000313" key="9">
    <source>
        <dbReference type="Proteomes" id="UP000648722"/>
    </source>
</evidence>
<keyword evidence="4" id="KW-0564">Palmitate</keyword>
<evidence type="ECO:0008006" key="10">
    <source>
        <dbReference type="Google" id="ProtNLM"/>
    </source>
</evidence>
<reference evidence="9" key="1">
    <citation type="journal article" date="2019" name="Int. J. Syst. Evol. Microbiol.">
        <title>The Global Catalogue of Microorganisms (GCM) 10K type strain sequencing project: providing services to taxonomists for standard genome sequencing and annotation.</title>
        <authorList>
            <consortium name="The Broad Institute Genomics Platform"/>
            <consortium name="The Broad Institute Genome Sequencing Center for Infectious Disease"/>
            <person name="Wu L."/>
            <person name="Ma J."/>
        </authorList>
    </citation>
    <scope>NUCLEOTIDE SEQUENCE [LARGE SCALE GENOMIC DNA]</scope>
    <source>
        <strain evidence="9">CGMCC 1.12766</strain>
    </source>
</reference>
<feature type="region of interest" description="Disordered" evidence="7">
    <location>
        <begin position="23"/>
        <end position="74"/>
    </location>
</feature>
<evidence type="ECO:0000256" key="4">
    <source>
        <dbReference type="ARBA" id="ARBA00023139"/>
    </source>
</evidence>
<keyword evidence="2" id="KW-0732">Signal</keyword>
<keyword evidence="3" id="KW-0472">Membrane</keyword>
<dbReference type="EMBL" id="BMFS01000013">
    <property type="protein sequence ID" value="GGH07054.1"/>
    <property type="molecule type" value="Genomic_DNA"/>
</dbReference>
<gene>
    <name evidence="8" type="ORF">GCM10007420_24690</name>
</gene>
<proteinExistence type="predicted"/>
<dbReference type="RefSeq" id="WP_188452905.1">
    <property type="nucleotide sequence ID" value="NZ_BMFS01000013.1"/>
</dbReference>
<evidence type="ECO:0000256" key="5">
    <source>
        <dbReference type="ARBA" id="ARBA00023237"/>
    </source>
</evidence>
<evidence type="ECO:0000256" key="3">
    <source>
        <dbReference type="ARBA" id="ARBA00023136"/>
    </source>
</evidence>
<dbReference type="PROSITE" id="PS51257">
    <property type="entry name" value="PROKAR_LIPOPROTEIN"/>
    <property type="match status" value="1"/>
</dbReference>
<sequence>MISKTLTLAACIAATGLAACGNRGALERPGPLWGNPEDIPVQDGAPGEDDSVLDEERPEQRLPRMPGDDPFDDE</sequence>
<evidence type="ECO:0000256" key="7">
    <source>
        <dbReference type="SAM" id="MobiDB-lite"/>
    </source>
</evidence>
<keyword evidence="6" id="KW-0449">Lipoprotein</keyword>
<evidence type="ECO:0000256" key="2">
    <source>
        <dbReference type="ARBA" id="ARBA00022729"/>
    </source>
</evidence>
<name>A0ABQ1XZA6_9PROT</name>
<keyword evidence="9" id="KW-1185">Reference proteome</keyword>
<accession>A0ABQ1XZA6</accession>
<organism evidence="8 9">
    <name type="scientific">Glycocaulis albus</name>
    <dbReference type="NCBI Taxonomy" id="1382801"/>
    <lineage>
        <taxon>Bacteria</taxon>
        <taxon>Pseudomonadati</taxon>
        <taxon>Pseudomonadota</taxon>
        <taxon>Alphaproteobacteria</taxon>
        <taxon>Maricaulales</taxon>
        <taxon>Maricaulaceae</taxon>
        <taxon>Glycocaulis</taxon>
    </lineage>
</organism>
<comment type="caution">
    <text evidence="8">The sequence shown here is derived from an EMBL/GenBank/DDBJ whole genome shotgun (WGS) entry which is preliminary data.</text>
</comment>
<keyword evidence="5" id="KW-0998">Cell outer membrane</keyword>
<evidence type="ECO:0000256" key="6">
    <source>
        <dbReference type="ARBA" id="ARBA00023288"/>
    </source>
</evidence>
<dbReference type="InterPro" id="IPR032831">
    <property type="entry name" value="LptM_cons"/>
</dbReference>
<evidence type="ECO:0000313" key="8">
    <source>
        <dbReference type="EMBL" id="GGH07054.1"/>
    </source>
</evidence>
<dbReference type="NCBIfam" id="NF047847">
    <property type="entry name" value="SS_mature_LptM"/>
    <property type="match status" value="1"/>
</dbReference>
<evidence type="ECO:0000256" key="1">
    <source>
        <dbReference type="ARBA" id="ARBA00004459"/>
    </source>
</evidence>
<protein>
    <recommendedName>
        <fullName evidence="10">Lipoprotein</fullName>
    </recommendedName>
</protein>
<comment type="subcellular location">
    <subcellularLocation>
        <location evidence="1">Cell outer membrane</location>
        <topology evidence="1">Lipid-anchor</topology>
    </subcellularLocation>
</comment>